<feature type="transmembrane region" description="Helical" evidence="1">
    <location>
        <begin position="12"/>
        <end position="36"/>
    </location>
</feature>
<dbReference type="Proteomes" id="UP001652625">
    <property type="component" value="Chromosome 11"/>
</dbReference>
<keyword evidence="2" id="KW-1185">Reference proteome</keyword>
<evidence type="ECO:0000313" key="2">
    <source>
        <dbReference type="Proteomes" id="UP001652625"/>
    </source>
</evidence>
<dbReference type="GeneID" id="100209175"/>
<reference evidence="3" key="1">
    <citation type="submission" date="2025-08" db="UniProtKB">
        <authorList>
            <consortium name="RefSeq"/>
        </authorList>
    </citation>
    <scope>IDENTIFICATION</scope>
</reference>
<keyword evidence="1" id="KW-0812">Transmembrane</keyword>
<keyword evidence="1" id="KW-1133">Transmembrane helix</keyword>
<feature type="transmembrane region" description="Helical" evidence="1">
    <location>
        <begin position="93"/>
        <end position="115"/>
    </location>
</feature>
<organism evidence="2 3">
    <name type="scientific">Hydra vulgaris</name>
    <name type="common">Hydra</name>
    <name type="synonym">Hydra attenuata</name>
    <dbReference type="NCBI Taxonomy" id="6087"/>
    <lineage>
        <taxon>Eukaryota</taxon>
        <taxon>Metazoa</taxon>
        <taxon>Cnidaria</taxon>
        <taxon>Hydrozoa</taxon>
        <taxon>Hydroidolina</taxon>
        <taxon>Anthoathecata</taxon>
        <taxon>Aplanulata</taxon>
        <taxon>Hydridae</taxon>
        <taxon>Hydra</taxon>
    </lineage>
</organism>
<evidence type="ECO:0000256" key="1">
    <source>
        <dbReference type="SAM" id="Phobius"/>
    </source>
</evidence>
<protein>
    <submittedName>
        <fullName evidence="3">Uncharacterized protein LOC100209175 isoform X3</fullName>
    </submittedName>
</protein>
<accession>A0ABM4CWS1</accession>
<name>A0ABM4CWS1_HYDVU</name>
<evidence type="ECO:0000313" key="3">
    <source>
        <dbReference type="RefSeq" id="XP_065666398.1"/>
    </source>
</evidence>
<dbReference type="RefSeq" id="XP_065666398.1">
    <property type="nucleotide sequence ID" value="XM_065810326.1"/>
</dbReference>
<keyword evidence="1" id="KW-0472">Membrane</keyword>
<proteinExistence type="predicted"/>
<feature type="transmembrane region" description="Helical" evidence="1">
    <location>
        <begin position="61"/>
        <end position="81"/>
    </location>
</feature>
<feature type="transmembrane region" description="Helical" evidence="1">
    <location>
        <begin position="151"/>
        <end position="174"/>
    </location>
</feature>
<gene>
    <name evidence="3" type="primary">LOC100209175</name>
</gene>
<sequence>MIYCGFITTVRIIKIIGVLQIILATVATSIGIAITFKFRQVNQDTGNAYQIPIGYVETPWTTKYCAGVWIGLVMLVAGGFNSMSDVKPEKSKYIYASLVLNFVVAVFSIIIITYIGKALIWFKSCSYTYHDGETIGTNSCSEQDKTTGASYYYTFLVTLILVIPLVIINNYLIFVANSVLFEGLCSGLCFRKIVYKYKDSKNRAISFKTKNTRVFDQEMQNFPQQEILKDSFVV</sequence>